<sequence>MAMPYFFLILLFFSSTLHACDASRLRFFQSSNFVSRINELHSMSQGIWSINHDQEGSFDKNNNDNILHNKENIIGIEMLKGMKRDGSRLVMEFPMKEKVMNSKENEVGEDMVVMDYAQPHRKPPIHNEKP</sequence>
<reference evidence="2 3" key="4">
    <citation type="journal article" date="2011" name="BMC Genomics">
        <title>RNA-Seq improves annotation of protein-coding genes in the cucumber genome.</title>
        <authorList>
            <person name="Li Z."/>
            <person name="Zhang Z."/>
            <person name="Yan P."/>
            <person name="Huang S."/>
            <person name="Fei Z."/>
            <person name="Lin K."/>
        </authorList>
    </citation>
    <scope>NUCLEOTIDE SEQUENCE [LARGE SCALE GENOMIC DNA]</scope>
    <source>
        <strain evidence="3">cv. 9930</strain>
    </source>
</reference>
<reference evidence="2 3" key="2">
    <citation type="journal article" date="2009" name="PLoS ONE">
        <title>An integrated genetic and cytogenetic map of the cucumber genome.</title>
        <authorList>
            <person name="Ren Y."/>
            <person name="Zhang Z."/>
            <person name="Liu J."/>
            <person name="Staub J.E."/>
            <person name="Han Y."/>
            <person name="Cheng Z."/>
            <person name="Li X."/>
            <person name="Lu J."/>
            <person name="Miao H."/>
            <person name="Kang H."/>
            <person name="Xie B."/>
            <person name="Gu X."/>
            <person name="Wang X."/>
            <person name="Du Y."/>
            <person name="Jin W."/>
            <person name="Huang S."/>
        </authorList>
    </citation>
    <scope>NUCLEOTIDE SEQUENCE [LARGE SCALE GENOMIC DNA]</scope>
    <source>
        <strain evidence="3">cv. 9930</strain>
    </source>
</reference>
<dbReference type="KEGG" id="csv:105434783"/>
<dbReference type="PANTHER" id="PTHR34961:SF7">
    <property type="entry name" value="TRANSMEMBRANE PROTEIN"/>
    <property type="match status" value="1"/>
</dbReference>
<evidence type="ECO:0000313" key="2">
    <source>
        <dbReference type="EMBL" id="KGN55873.1"/>
    </source>
</evidence>
<dbReference type="Proteomes" id="UP000029981">
    <property type="component" value="Chromosome 3"/>
</dbReference>
<dbReference type="InterPro" id="IPR053313">
    <property type="entry name" value="RGF"/>
</dbReference>
<keyword evidence="1" id="KW-0732">Signal</keyword>
<feature type="signal peptide" evidence="1">
    <location>
        <begin position="1"/>
        <end position="22"/>
    </location>
</feature>
<dbReference type="Pfam" id="PF21529">
    <property type="entry name" value="GLV1-2"/>
    <property type="match status" value="1"/>
</dbReference>
<dbReference type="Gramene" id="KGN55873">
    <property type="protein sequence ID" value="KGN55873"/>
    <property type="gene ID" value="Csa_3G020610"/>
</dbReference>
<reference evidence="2 3" key="3">
    <citation type="journal article" date="2010" name="BMC Genomics">
        <title>Transcriptome sequencing and comparative analysis of cucumber flowers with different sex types.</title>
        <authorList>
            <person name="Guo S."/>
            <person name="Zheng Y."/>
            <person name="Joung J.G."/>
            <person name="Liu S."/>
            <person name="Zhang Z."/>
            <person name="Crasta O.R."/>
            <person name="Sobral B.W."/>
            <person name="Xu Y."/>
            <person name="Huang S."/>
            <person name="Fei Z."/>
        </authorList>
    </citation>
    <scope>NUCLEOTIDE SEQUENCE [LARGE SCALE GENOMIC DNA]</scope>
    <source>
        <strain evidence="3">cv. 9930</strain>
    </source>
</reference>
<keyword evidence="3" id="KW-1185">Reference proteome</keyword>
<accession>A0A0A0L298</accession>
<dbReference type="EMBL" id="CM002924">
    <property type="protein sequence ID" value="KGN55873.1"/>
    <property type="molecule type" value="Genomic_DNA"/>
</dbReference>
<reference evidence="2 3" key="1">
    <citation type="journal article" date="2009" name="Nat. Genet.">
        <title>The genome of the cucumber, Cucumis sativus L.</title>
        <authorList>
            <person name="Huang S."/>
            <person name="Li R."/>
            <person name="Zhang Z."/>
            <person name="Li L."/>
            <person name="Gu X."/>
            <person name="Fan W."/>
            <person name="Lucas W.J."/>
            <person name="Wang X."/>
            <person name="Xie B."/>
            <person name="Ni P."/>
            <person name="Ren Y."/>
            <person name="Zhu H."/>
            <person name="Li J."/>
            <person name="Lin K."/>
            <person name="Jin W."/>
            <person name="Fei Z."/>
            <person name="Li G."/>
            <person name="Staub J."/>
            <person name="Kilian A."/>
            <person name="van der Vossen E.A."/>
            <person name="Wu Y."/>
            <person name="Guo J."/>
            <person name="He J."/>
            <person name="Jia Z."/>
            <person name="Ren Y."/>
            <person name="Tian G."/>
            <person name="Lu Y."/>
            <person name="Ruan J."/>
            <person name="Qian W."/>
            <person name="Wang M."/>
            <person name="Huang Q."/>
            <person name="Li B."/>
            <person name="Xuan Z."/>
            <person name="Cao J."/>
            <person name="Asan"/>
            <person name="Wu Z."/>
            <person name="Zhang J."/>
            <person name="Cai Q."/>
            <person name="Bai Y."/>
            <person name="Zhao B."/>
            <person name="Han Y."/>
            <person name="Li Y."/>
            <person name="Li X."/>
            <person name="Wang S."/>
            <person name="Shi Q."/>
            <person name="Liu S."/>
            <person name="Cho W.K."/>
            <person name="Kim J.Y."/>
            <person name="Xu Y."/>
            <person name="Heller-Uszynska K."/>
            <person name="Miao H."/>
            <person name="Cheng Z."/>
            <person name="Zhang S."/>
            <person name="Wu J."/>
            <person name="Yang Y."/>
            <person name="Kang H."/>
            <person name="Li M."/>
            <person name="Liang H."/>
            <person name="Ren X."/>
            <person name="Shi Z."/>
            <person name="Wen M."/>
            <person name="Jian M."/>
            <person name="Yang H."/>
            <person name="Zhang G."/>
            <person name="Yang Z."/>
            <person name="Chen R."/>
            <person name="Liu S."/>
            <person name="Li J."/>
            <person name="Ma L."/>
            <person name="Liu H."/>
            <person name="Zhou Y."/>
            <person name="Zhao J."/>
            <person name="Fang X."/>
            <person name="Li G."/>
            <person name="Fang L."/>
            <person name="Li Y."/>
            <person name="Liu D."/>
            <person name="Zheng H."/>
            <person name="Zhang Y."/>
            <person name="Qin N."/>
            <person name="Li Z."/>
            <person name="Yang G."/>
            <person name="Yang S."/>
            <person name="Bolund L."/>
            <person name="Kristiansen K."/>
            <person name="Zheng H."/>
            <person name="Li S."/>
            <person name="Zhang X."/>
            <person name="Yang H."/>
            <person name="Wang J."/>
            <person name="Sun R."/>
            <person name="Zhang B."/>
            <person name="Jiang S."/>
            <person name="Wang J."/>
            <person name="Du Y."/>
            <person name="Li S."/>
        </authorList>
    </citation>
    <scope>NUCLEOTIDE SEQUENCE [LARGE SCALE GENOMIC DNA]</scope>
    <source>
        <strain evidence="3">cv. 9930</strain>
    </source>
</reference>
<organism evidence="2 3">
    <name type="scientific">Cucumis sativus</name>
    <name type="common">Cucumber</name>
    <dbReference type="NCBI Taxonomy" id="3659"/>
    <lineage>
        <taxon>Eukaryota</taxon>
        <taxon>Viridiplantae</taxon>
        <taxon>Streptophyta</taxon>
        <taxon>Embryophyta</taxon>
        <taxon>Tracheophyta</taxon>
        <taxon>Spermatophyta</taxon>
        <taxon>Magnoliopsida</taxon>
        <taxon>eudicotyledons</taxon>
        <taxon>Gunneridae</taxon>
        <taxon>Pentapetalae</taxon>
        <taxon>rosids</taxon>
        <taxon>fabids</taxon>
        <taxon>Cucurbitales</taxon>
        <taxon>Cucurbitaceae</taxon>
        <taxon>Benincaseae</taxon>
        <taxon>Cucumis</taxon>
    </lineage>
</organism>
<gene>
    <name evidence="2" type="ORF">Csa_3G020610</name>
</gene>
<dbReference type="InterPro" id="IPR049306">
    <property type="entry name" value="GLV1-2"/>
</dbReference>
<dbReference type="AlphaFoldDB" id="A0A0A0L298"/>
<evidence type="ECO:0000313" key="3">
    <source>
        <dbReference type="Proteomes" id="UP000029981"/>
    </source>
</evidence>
<name>A0A0A0L298_CUCSA</name>
<proteinExistence type="predicted"/>
<feature type="chain" id="PRO_5001972739" evidence="1">
    <location>
        <begin position="23"/>
        <end position="130"/>
    </location>
</feature>
<protein>
    <submittedName>
        <fullName evidence="2">Uncharacterized protein</fullName>
    </submittedName>
</protein>
<dbReference type="OrthoDB" id="1911637at2759"/>
<evidence type="ECO:0000256" key="1">
    <source>
        <dbReference type="SAM" id="SignalP"/>
    </source>
</evidence>
<dbReference type="PANTHER" id="PTHR34961">
    <property type="entry name" value="TRANSMEMBRANE PROTEIN"/>
    <property type="match status" value="1"/>
</dbReference>